<comment type="caution">
    <text evidence="2">The sequence shown here is derived from an EMBL/GenBank/DDBJ whole genome shotgun (WGS) entry which is preliminary data.</text>
</comment>
<organism evidence="2 3">
    <name type="scientific">Ensete ventricosum</name>
    <name type="common">Abyssinian banana</name>
    <name type="synonym">Musa ensete</name>
    <dbReference type="NCBI Taxonomy" id="4639"/>
    <lineage>
        <taxon>Eukaryota</taxon>
        <taxon>Viridiplantae</taxon>
        <taxon>Streptophyta</taxon>
        <taxon>Embryophyta</taxon>
        <taxon>Tracheophyta</taxon>
        <taxon>Spermatophyta</taxon>
        <taxon>Magnoliopsida</taxon>
        <taxon>Liliopsida</taxon>
        <taxon>Zingiberales</taxon>
        <taxon>Musaceae</taxon>
        <taxon>Ensete</taxon>
    </lineage>
</organism>
<evidence type="ECO:0000313" key="2">
    <source>
        <dbReference type="EMBL" id="RRT57555.1"/>
    </source>
</evidence>
<name>A0A426Z0Q3_ENSVE</name>
<sequence>MESDRHQGFGARELVAAPSFTTTESATERYGEDGGHLAAGPIGGSQPQPLPLCICVSIDIVAERRKGRER</sequence>
<reference evidence="2 3" key="1">
    <citation type="journal article" date="2014" name="Agronomy (Basel)">
        <title>A Draft Genome Sequence for Ensete ventricosum, the Drought-Tolerant Tree Against Hunger.</title>
        <authorList>
            <person name="Harrison J."/>
            <person name="Moore K.A."/>
            <person name="Paszkiewicz K."/>
            <person name="Jones T."/>
            <person name="Grant M."/>
            <person name="Ambacheew D."/>
            <person name="Muzemil S."/>
            <person name="Studholme D.J."/>
        </authorList>
    </citation>
    <scope>NUCLEOTIDE SEQUENCE [LARGE SCALE GENOMIC DNA]</scope>
</reference>
<dbReference type="Proteomes" id="UP000287651">
    <property type="component" value="Unassembled WGS sequence"/>
</dbReference>
<dbReference type="EMBL" id="AMZH03009110">
    <property type="protein sequence ID" value="RRT57555.1"/>
    <property type="molecule type" value="Genomic_DNA"/>
</dbReference>
<gene>
    <name evidence="2" type="ORF">B296_00003654</name>
</gene>
<feature type="region of interest" description="Disordered" evidence="1">
    <location>
        <begin position="1"/>
        <end position="43"/>
    </location>
</feature>
<proteinExistence type="predicted"/>
<feature type="compositionally biased region" description="Basic and acidic residues" evidence="1">
    <location>
        <begin position="26"/>
        <end position="35"/>
    </location>
</feature>
<protein>
    <submittedName>
        <fullName evidence="2">Uncharacterized protein</fullName>
    </submittedName>
</protein>
<evidence type="ECO:0000256" key="1">
    <source>
        <dbReference type="SAM" id="MobiDB-lite"/>
    </source>
</evidence>
<accession>A0A426Z0Q3</accession>
<dbReference type="AlphaFoldDB" id="A0A426Z0Q3"/>
<evidence type="ECO:0000313" key="3">
    <source>
        <dbReference type="Proteomes" id="UP000287651"/>
    </source>
</evidence>